<dbReference type="Pfam" id="PF02021">
    <property type="entry name" value="UPF0102"/>
    <property type="match status" value="1"/>
</dbReference>
<name>A0A2T5MJF2_9GAMM</name>
<reference evidence="3 4" key="1">
    <citation type="submission" date="2018-04" db="EMBL/GenBank/DDBJ databases">
        <title>Novel species isolated from glacier.</title>
        <authorList>
            <person name="Liu Q."/>
            <person name="Xin Y.-H."/>
        </authorList>
    </citation>
    <scope>NUCLEOTIDE SEQUENCE [LARGE SCALE GENOMIC DNA]</scope>
    <source>
        <strain evidence="3 4">GT1R17</strain>
    </source>
</reference>
<dbReference type="PANTHER" id="PTHR34039:SF1">
    <property type="entry name" value="UPF0102 PROTEIN YRAN"/>
    <property type="match status" value="1"/>
</dbReference>
<evidence type="ECO:0000313" key="3">
    <source>
        <dbReference type="EMBL" id="PTU32702.1"/>
    </source>
</evidence>
<dbReference type="InterPro" id="IPR003509">
    <property type="entry name" value="UPF0102_YraN-like"/>
</dbReference>
<evidence type="ECO:0000256" key="1">
    <source>
        <dbReference type="ARBA" id="ARBA00006738"/>
    </source>
</evidence>
<keyword evidence="4" id="KW-1185">Reference proteome</keyword>
<dbReference type="PANTHER" id="PTHR34039">
    <property type="entry name" value="UPF0102 PROTEIN YRAN"/>
    <property type="match status" value="1"/>
</dbReference>
<dbReference type="InterPro" id="IPR011335">
    <property type="entry name" value="Restrct_endonuc-II-like"/>
</dbReference>
<dbReference type="RefSeq" id="WP_107938411.1">
    <property type="nucleotide sequence ID" value="NZ_QANS01000001.1"/>
</dbReference>
<dbReference type="NCBIfam" id="TIGR00252">
    <property type="entry name" value="YraN family protein"/>
    <property type="match status" value="1"/>
</dbReference>
<dbReference type="Gene3D" id="3.40.1350.10">
    <property type="match status" value="1"/>
</dbReference>
<evidence type="ECO:0000256" key="2">
    <source>
        <dbReference type="HAMAP-Rule" id="MF_00048"/>
    </source>
</evidence>
<dbReference type="GO" id="GO:0003676">
    <property type="term" value="F:nucleic acid binding"/>
    <property type="evidence" value="ECO:0007669"/>
    <property type="project" value="InterPro"/>
</dbReference>
<organism evidence="3 4">
    <name type="scientific">Stenotrophobium rhamnosiphilum</name>
    <dbReference type="NCBI Taxonomy" id="2029166"/>
    <lineage>
        <taxon>Bacteria</taxon>
        <taxon>Pseudomonadati</taxon>
        <taxon>Pseudomonadota</taxon>
        <taxon>Gammaproteobacteria</taxon>
        <taxon>Nevskiales</taxon>
        <taxon>Nevskiaceae</taxon>
        <taxon>Stenotrophobium</taxon>
    </lineage>
</organism>
<sequence length="114" mass="12793">MNGAAAEDLALRHLQGKGLKTIARNWRCRGGELDLVMREGETLVIAEVRKRSSEAFGGAAASVDARKRERIIQSTQRFLVEHPQFLDAPVRFDVLTLDRADKIEWIKAAFDSND</sequence>
<dbReference type="NCBIfam" id="NF009150">
    <property type="entry name" value="PRK12497.1-3"/>
    <property type="match status" value="1"/>
</dbReference>
<dbReference type="InterPro" id="IPR011856">
    <property type="entry name" value="tRNA_endonuc-like_dom_sf"/>
</dbReference>
<gene>
    <name evidence="3" type="ORF">CJD38_00835</name>
</gene>
<dbReference type="HAMAP" id="MF_00048">
    <property type="entry name" value="UPF0102"/>
    <property type="match status" value="1"/>
</dbReference>
<proteinExistence type="inferred from homology"/>
<dbReference type="Proteomes" id="UP000244248">
    <property type="component" value="Unassembled WGS sequence"/>
</dbReference>
<protein>
    <recommendedName>
        <fullName evidence="2">UPF0102 protein CJD38_00835</fullName>
    </recommendedName>
</protein>
<dbReference type="EMBL" id="QANS01000001">
    <property type="protein sequence ID" value="PTU32702.1"/>
    <property type="molecule type" value="Genomic_DNA"/>
</dbReference>
<dbReference type="OrthoDB" id="9794876at2"/>
<comment type="similarity">
    <text evidence="1 2">Belongs to the UPF0102 family.</text>
</comment>
<accession>A0A2T5MJF2</accession>
<dbReference type="AlphaFoldDB" id="A0A2T5MJF2"/>
<comment type="caution">
    <text evidence="3">The sequence shown here is derived from an EMBL/GenBank/DDBJ whole genome shotgun (WGS) entry which is preliminary data.</text>
</comment>
<dbReference type="SUPFAM" id="SSF52980">
    <property type="entry name" value="Restriction endonuclease-like"/>
    <property type="match status" value="1"/>
</dbReference>
<evidence type="ECO:0000313" key="4">
    <source>
        <dbReference type="Proteomes" id="UP000244248"/>
    </source>
</evidence>